<dbReference type="GeneID" id="119644088"/>
<dbReference type="PANTHER" id="PTHR23247:SF2">
    <property type="entry name" value="COILED-COIL DOMAIN-CONTAINING PROTEIN 34"/>
    <property type="match status" value="1"/>
</dbReference>
<feature type="region of interest" description="Disordered" evidence="1">
    <location>
        <begin position="1"/>
        <end position="38"/>
    </location>
</feature>
<dbReference type="InterPro" id="IPR045323">
    <property type="entry name" value="CCDC34"/>
</dbReference>
<sequence length="311" mass="35939">MAFYTSRVDDDGNELERRPSARNLTSSITDSTARSNLSSRSCEIKGNVRYVNPAAYIEKSGETERTLGAGQKSVRSKGRASSETESDIVPPLDLQSEDNYPTTQDCTFSYRKYCEPAKIVLKPNSAYETWLSAKKKLLTDAAAKKKKAEQQKKREIEERKRLAEEKFQKWLETKARQSKSQPPQHSSMQQISSKQTIKSSSTRSEVFEKPSRSQLSKEESKARLVEWEKSKRAQEERRRIIKRQEEEKRREIEEQRRHMAADAWEKWLSEAAKKPKPVPLNRGIFTLRATISNIYVNPNAWQPIIPIKEED</sequence>
<feature type="region of interest" description="Disordered" evidence="1">
    <location>
        <begin position="172"/>
        <end position="254"/>
    </location>
</feature>
<feature type="compositionally biased region" description="Basic and acidic residues" evidence="1">
    <location>
        <begin position="7"/>
        <end position="19"/>
    </location>
</feature>
<feature type="compositionally biased region" description="Low complexity" evidence="1">
    <location>
        <begin position="186"/>
        <end position="204"/>
    </location>
</feature>
<dbReference type="InterPro" id="IPR025259">
    <property type="entry name" value="CCDC34/181"/>
</dbReference>
<feature type="compositionally biased region" description="Polar residues" evidence="1">
    <location>
        <begin position="22"/>
        <end position="38"/>
    </location>
</feature>
<dbReference type="AlphaFoldDB" id="A0A9C5ZFL0"/>
<accession>A0A9C5ZFL0</accession>
<organism evidence="3 4">
    <name type="scientific">Glossina fuscipes</name>
    <dbReference type="NCBI Taxonomy" id="7396"/>
    <lineage>
        <taxon>Eukaryota</taxon>
        <taxon>Metazoa</taxon>
        <taxon>Ecdysozoa</taxon>
        <taxon>Arthropoda</taxon>
        <taxon>Hexapoda</taxon>
        <taxon>Insecta</taxon>
        <taxon>Pterygota</taxon>
        <taxon>Neoptera</taxon>
        <taxon>Endopterygota</taxon>
        <taxon>Diptera</taxon>
        <taxon>Brachycera</taxon>
        <taxon>Muscomorpha</taxon>
        <taxon>Hippoboscoidea</taxon>
        <taxon>Glossinidae</taxon>
        <taxon>Glossina</taxon>
    </lineage>
</organism>
<reference evidence="4" key="1">
    <citation type="submission" date="2025-08" db="UniProtKB">
        <authorList>
            <consortium name="RefSeq"/>
        </authorList>
    </citation>
    <scope>IDENTIFICATION</scope>
    <source>
        <tissue evidence="4">Whole body pupa</tissue>
    </source>
</reference>
<feature type="domain" description="Coiled-coil" evidence="2">
    <location>
        <begin position="124"/>
        <end position="301"/>
    </location>
</feature>
<dbReference type="RefSeq" id="XP_037899541.1">
    <property type="nucleotide sequence ID" value="XM_038043613.1"/>
</dbReference>
<protein>
    <submittedName>
        <fullName evidence="4">Coiled-coil domain-containing protein 34-like</fullName>
    </submittedName>
</protein>
<evidence type="ECO:0000313" key="3">
    <source>
        <dbReference type="Proteomes" id="UP000092443"/>
    </source>
</evidence>
<keyword evidence="3" id="KW-1185">Reference proteome</keyword>
<proteinExistence type="predicted"/>
<dbReference type="KEGG" id="gfs:119644088"/>
<dbReference type="PANTHER" id="PTHR23247">
    <property type="entry name" value="NY-REN-41 ANTIGEN L15 -RELATED"/>
    <property type="match status" value="1"/>
</dbReference>
<dbReference type="Proteomes" id="UP000092443">
    <property type="component" value="Unplaced"/>
</dbReference>
<name>A0A9C5ZFL0_9MUSC</name>
<gene>
    <name evidence="4" type="primary">LOC119644088</name>
</gene>
<evidence type="ECO:0000256" key="1">
    <source>
        <dbReference type="SAM" id="MobiDB-lite"/>
    </source>
</evidence>
<dbReference type="Pfam" id="PF13904">
    <property type="entry name" value="CCDC34"/>
    <property type="match status" value="1"/>
</dbReference>
<evidence type="ECO:0000259" key="2">
    <source>
        <dbReference type="Pfam" id="PF13904"/>
    </source>
</evidence>
<feature type="compositionally biased region" description="Basic and acidic residues" evidence="1">
    <location>
        <begin position="205"/>
        <end position="254"/>
    </location>
</feature>
<evidence type="ECO:0000313" key="4">
    <source>
        <dbReference type="RefSeq" id="XP_037899541.1"/>
    </source>
</evidence>
<feature type="region of interest" description="Disordered" evidence="1">
    <location>
        <begin position="59"/>
        <end position="101"/>
    </location>
</feature>